<dbReference type="OrthoDB" id="7510402at2"/>
<accession>A0A371BI35</accession>
<comment type="caution">
    <text evidence="1">The sequence shown here is derived from an EMBL/GenBank/DDBJ whole genome shotgun (WGS) entry which is preliminary data.</text>
</comment>
<evidence type="ECO:0000313" key="2">
    <source>
        <dbReference type="Proteomes" id="UP000263833"/>
    </source>
</evidence>
<name>A0A371BI35_9SPHN</name>
<organism evidence="1 2">
    <name type="scientific">Sphingorhabdus pulchriflava</name>
    <dbReference type="NCBI Taxonomy" id="2292257"/>
    <lineage>
        <taxon>Bacteria</taxon>
        <taxon>Pseudomonadati</taxon>
        <taxon>Pseudomonadota</taxon>
        <taxon>Alphaproteobacteria</taxon>
        <taxon>Sphingomonadales</taxon>
        <taxon>Sphingomonadaceae</taxon>
        <taxon>Sphingorhabdus</taxon>
    </lineage>
</organism>
<dbReference type="EMBL" id="QRGP01000001">
    <property type="protein sequence ID" value="RDV07230.1"/>
    <property type="molecule type" value="Genomic_DNA"/>
</dbReference>
<keyword evidence="2" id="KW-1185">Reference proteome</keyword>
<proteinExistence type="predicted"/>
<reference evidence="2" key="1">
    <citation type="submission" date="2018-08" db="EMBL/GenBank/DDBJ databases">
        <authorList>
            <person name="Kim S.-J."/>
            <person name="Jung G.-Y."/>
        </authorList>
    </citation>
    <scope>NUCLEOTIDE SEQUENCE [LARGE SCALE GENOMIC DNA]</scope>
    <source>
        <strain evidence="2">GY_G</strain>
    </source>
</reference>
<protein>
    <submittedName>
        <fullName evidence="1">Uncharacterized protein</fullName>
    </submittedName>
</protein>
<dbReference type="Proteomes" id="UP000263833">
    <property type="component" value="Unassembled WGS sequence"/>
</dbReference>
<dbReference type="AlphaFoldDB" id="A0A371BI35"/>
<gene>
    <name evidence="1" type="ORF">DXH95_07645</name>
</gene>
<dbReference type="RefSeq" id="WP_115548776.1">
    <property type="nucleotide sequence ID" value="NZ_QRGP01000001.1"/>
</dbReference>
<sequence length="336" mass="36319">MEQERANDDILLLDNALICPTESGGESAIESEQNVLLLCNVVPPEPVVKKIDVGPRISGFELTAARAEPSRATDIGNATEWSIIKSPAQGNNPATEPTRSPTPVFVMGKNTPKLAALDNFAQPSSGVAGAADLAHLLAEARAFASDYGVMNARTRKALYTALGPTYDLTFYADHQPEAYARLIEEAGLTIQDRAPYTPIIKLVFGADYDKARVTEFAAAIAYGRRKNLPVGTFSDFLATFDGGVKAMVALERLIRNSGDRAGADSARNEARPAVARKLRNITMQTWEALSNEGDEFALLIARRLPDGRIAMLGEVPRDVALLEKAARKLLANLERI</sequence>
<evidence type="ECO:0000313" key="1">
    <source>
        <dbReference type="EMBL" id="RDV07230.1"/>
    </source>
</evidence>